<gene>
    <name evidence="7" type="ORF">SLEP1_g20400</name>
</gene>
<evidence type="ECO:0000256" key="1">
    <source>
        <dbReference type="ARBA" id="ARBA00004370"/>
    </source>
</evidence>
<comment type="subcellular location">
    <subcellularLocation>
        <location evidence="1">Membrane</location>
    </subcellularLocation>
</comment>
<dbReference type="Gene3D" id="1.10.10.1740">
    <property type="entry name" value="Transmembrane protein 14-like"/>
    <property type="match status" value="1"/>
</dbReference>
<dbReference type="InterPro" id="IPR044890">
    <property type="entry name" value="TMEM14_sf"/>
</dbReference>
<feature type="transmembrane region" description="Helical" evidence="6">
    <location>
        <begin position="6"/>
        <end position="23"/>
    </location>
</feature>
<dbReference type="Proteomes" id="UP001054252">
    <property type="component" value="Unassembled WGS sequence"/>
</dbReference>
<comment type="similarity">
    <text evidence="2">Belongs to the TMEM14 family.</text>
</comment>
<evidence type="ECO:0000313" key="8">
    <source>
        <dbReference type="Proteomes" id="UP001054252"/>
    </source>
</evidence>
<dbReference type="InterPro" id="IPR005349">
    <property type="entry name" value="TMEM14"/>
</dbReference>
<dbReference type="PANTHER" id="PTHR12668:SF5">
    <property type="entry name" value="PROTEIN FATTY ACID EXPORT 5-RELATED"/>
    <property type="match status" value="1"/>
</dbReference>
<feature type="transmembrane region" description="Helical" evidence="6">
    <location>
        <begin position="30"/>
        <end position="49"/>
    </location>
</feature>
<evidence type="ECO:0000256" key="6">
    <source>
        <dbReference type="SAM" id="Phobius"/>
    </source>
</evidence>
<dbReference type="PANTHER" id="PTHR12668">
    <property type="entry name" value="TRANSMEMBRANE PROTEIN 14, 15"/>
    <property type="match status" value="1"/>
</dbReference>
<keyword evidence="8" id="KW-1185">Reference proteome</keyword>
<proteinExistence type="inferred from homology"/>
<protein>
    <submittedName>
        <fullName evidence="7">Uncharacterized protein</fullName>
    </submittedName>
</protein>
<dbReference type="Pfam" id="PF03647">
    <property type="entry name" value="Tmemb_14"/>
    <property type="match status" value="1"/>
</dbReference>
<evidence type="ECO:0000313" key="7">
    <source>
        <dbReference type="EMBL" id="GKV08824.1"/>
    </source>
</evidence>
<name>A0AAV5J2L3_9ROSI</name>
<evidence type="ECO:0000256" key="2">
    <source>
        <dbReference type="ARBA" id="ARBA00007590"/>
    </source>
</evidence>
<evidence type="ECO:0000256" key="5">
    <source>
        <dbReference type="ARBA" id="ARBA00023136"/>
    </source>
</evidence>
<evidence type="ECO:0000256" key="3">
    <source>
        <dbReference type="ARBA" id="ARBA00022692"/>
    </source>
</evidence>
<keyword evidence="4 6" id="KW-1133">Transmembrane helix</keyword>
<evidence type="ECO:0000256" key="4">
    <source>
        <dbReference type="ARBA" id="ARBA00022989"/>
    </source>
</evidence>
<organism evidence="7 8">
    <name type="scientific">Rubroshorea leprosula</name>
    <dbReference type="NCBI Taxonomy" id="152421"/>
    <lineage>
        <taxon>Eukaryota</taxon>
        <taxon>Viridiplantae</taxon>
        <taxon>Streptophyta</taxon>
        <taxon>Embryophyta</taxon>
        <taxon>Tracheophyta</taxon>
        <taxon>Spermatophyta</taxon>
        <taxon>Magnoliopsida</taxon>
        <taxon>eudicotyledons</taxon>
        <taxon>Gunneridae</taxon>
        <taxon>Pentapetalae</taxon>
        <taxon>rosids</taxon>
        <taxon>malvids</taxon>
        <taxon>Malvales</taxon>
        <taxon>Dipterocarpaceae</taxon>
        <taxon>Rubroshorea</taxon>
    </lineage>
</organism>
<keyword evidence="5 6" id="KW-0472">Membrane</keyword>
<dbReference type="EMBL" id="BPVZ01000029">
    <property type="protein sequence ID" value="GKV08824.1"/>
    <property type="molecule type" value="Genomic_DNA"/>
</dbReference>
<comment type="caution">
    <text evidence="7">The sequence shown here is derived from an EMBL/GenBank/DDBJ whole genome shotgun (WGS) entry which is preliminary data.</text>
</comment>
<dbReference type="AlphaFoldDB" id="A0AAV5J2L3"/>
<keyword evidence="3 6" id="KW-0812">Transmembrane</keyword>
<sequence>MHDFCFTILYGLILVVGGIVGYLRKGSMVSLAGGGGAGLVLILARYLSLKAFEMRKNLYFTLVLETGKILPLCLKILLYFCVSFFGFMNLRR</sequence>
<dbReference type="GO" id="GO:0015245">
    <property type="term" value="F:fatty acid transmembrane transporter activity"/>
    <property type="evidence" value="ECO:0007669"/>
    <property type="project" value="TreeGrafter"/>
</dbReference>
<reference evidence="7 8" key="1">
    <citation type="journal article" date="2021" name="Commun. Biol.">
        <title>The genome of Shorea leprosula (Dipterocarpaceae) highlights the ecological relevance of drought in aseasonal tropical rainforests.</title>
        <authorList>
            <person name="Ng K.K.S."/>
            <person name="Kobayashi M.J."/>
            <person name="Fawcett J.A."/>
            <person name="Hatakeyama M."/>
            <person name="Paape T."/>
            <person name="Ng C.H."/>
            <person name="Ang C.C."/>
            <person name="Tnah L.H."/>
            <person name="Lee C.T."/>
            <person name="Nishiyama T."/>
            <person name="Sese J."/>
            <person name="O'Brien M.J."/>
            <person name="Copetti D."/>
            <person name="Mohd Noor M.I."/>
            <person name="Ong R.C."/>
            <person name="Putra M."/>
            <person name="Sireger I.Z."/>
            <person name="Indrioko S."/>
            <person name="Kosugi Y."/>
            <person name="Izuno A."/>
            <person name="Isagi Y."/>
            <person name="Lee S.L."/>
            <person name="Shimizu K.K."/>
        </authorList>
    </citation>
    <scope>NUCLEOTIDE SEQUENCE [LARGE SCALE GENOMIC DNA]</scope>
    <source>
        <strain evidence="7">214</strain>
    </source>
</reference>
<dbReference type="GO" id="GO:0009706">
    <property type="term" value="C:chloroplast inner membrane"/>
    <property type="evidence" value="ECO:0007669"/>
    <property type="project" value="TreeGrafter"/>
</dbReference>
<feature type="transmembrane region" description="Helical" evidence="6">
    <location>
        <begin position="69"/>
        <end position="90"/>
    </location>
</feature>
<accession>A0AAV5J2L3</accession>